<dbReference type="Proteomes" id="UP000253977">
    <property type="component" value="Unassembled WGS sequence"/>
</dbReference>
<dbReference type="RefSeq" id="WP_114512238.1">
    <property type="nucleotide sequence ID" value="NZ_QPMK01000016.1"/>
</dbReference>
<dbReference type="Gene3D" id="2.60.120.200">
    <property type="match status" value="1"/>
</dbReference>
<comment type="caution">
    <text evidence="1">The sequence shown here is derived from an EMBL/GenBank/DDBJ whole genome shotgun (WGS) entry which is preliminary data.</text>
</comment>
<dbReference type="AlphaFoldDB" id="A0A369TI74"/>
<protein>
    <recommendedName>
        <fullName evidence="3">LamG domain-containing protein</fullName>
    </recommendedName>
</protein>
<dbReference type="Pfam" id="PF13385">
    <property type="entry name" value="Laminin_G_3"/>
    <property type="match status" value="1"/>
</dbReference>
<proteinExistence type="predicted"/>
<dbReference type="OrthoDB" id="7811785at2"/>
<keyword evidence="2" id="KW-1185">Reference proteome</keyword>
<organism evidence="1 2">
    <name type="scientific">Thalassococcus profundi</name>
    <dbReference type="NCBI Taxonomy" id="2282382"/>
    <lineage>
        <taxon>Bacteria</taxon>
        <taxon>Pseudomonadati</taxon>
        <taxon>Pseudomonadota</taxon>
        <taxon>Alphaproteobacteria</taxon>
        <taxon>Rhodobacterales</taxon>
        <taxon>Roseobacteraceae</taxon>
        <taxon>Thalassococcus</taxon>
    </lineage>
</organism>
<name>A0A369TI74_9RHOB</name>
<gene>
    <name evidence="1" type="ORF">DU478_17405</name>
</gene>
<dbReference type="EMBL" id="QPMK01000016">
    <property type="protein sequence ID" value="RDD64978.1"/>
    <property type="molecule type" value="Genomic_DNA"/>
</dbReference>
<dbReference type="SUPFAM" id="SSF49899">
    <property type="entry name" value="Concanavalin A-like lectins/glucanases"/>
    <property type="match status" value="1"/>
</dbReference>
<evidence type="ECO:0000313" key="1">
    <source>
        <dbReference type="EMBL" id="RDD64978.1"/>
    </source>
</evidence>
<sequence>MPAKYVLEQKVTNGSVIAPAGAAQLYTPAEGALLDLLGQPAWREKPKSWFGGLYADDETGSDGFIVNVPGHVMGLDGLPQYLIRHPEDTTSAQRVPRNAGTDGRFNMGQASPATTPVAMGTLLSSANAVLPEVSTDGVNRMTVALLMQQPAGSGGFAISGDTLGDGSNIMAIGFGGAGEINAYTRRNGPTQLTATVTGANGGGLMALVVEFTGLATANIYVNGVLQAVSGTPNCGPVAAGQRFRIGSIRTDVGNSFSTPLDGFIEEFLVFPSTGAEIRTAVRNLFLERHPGMTIAA</sequence>
<evidence type="ECO:0008006" key="3">
    <source>
        <dbReference type="Google" id="ProtNLM"/>
    </source>
</evidence>
<accession>A0A369TI74</accession>
<reference evidence="1 2" key="1">
    <citation type="submission" date="2018-07" db="EMBL/GenBank/DDBJ databases">
        <title>Thalassococcus profundi sp. nov., a marine bacterium isolated from deep seawater of Okinawa Trough.</title>
        <authorList>
            <person name="Yu M."/>
        </authorList>
    </citation>
    <scope>NUCLEOTIDE SEQUENCE [LARGE SCALE GENOMIC DNA]</scope>
    <source>
        <strain evidence="1 2">WRAS1</strain>
    </source>
</reference>
<evidence type="ECO:0000313" key="2">
    <source>
        <dbReference type="Proteomes" id="UP000253977"/>
    </source>
</evidence>
<dbReference type="InterPro" id="IPR013320">
    <property type="entry name" value="ConA-like_dom_sf"/>
</dbReference>